<name>A0ABN2XTM2_9ACTN</name>
<evidence type="ECO:0000259" key="2">
    <source>
        <dbReference type="Pfam" id="PF01370"/>
    </source>
</evidence>
<accession>A0ABN2XTM2</accession>
<sequence length="282" mass="29126">MRIFIAGGTGAIGTLLVPLLVGAGHTVTGGTRTAEGLERLAALGARGVRLDAFDRDAVAAALEDAAPDAVVHQLTSLSGGSSADNARIRVEGTRNLVDAAKRAGVRRIVAQSVSWAYRPGEGPADEDTPLDTGAPQPRQTTIGGVTALEEAVAEIDEHVLLRFGAFYGPGTWYAPGGLMAGKLAGGVLAADDGVSSFVHVRDAARATLQALQWPSGPVNVVDDEPAPAHEWVPALAAALDRPAPQRTAGGAPWERGALNTRAKSLGWSPRHSSWRTGFADQG</sequence>
<proteinExistence type="predicted"/>
<evidence type="ECO:0000256" key="1">
    <source>
        <dbReference type="SAM" id="MobiDB-lite"/>
    </source>
</evidence>
<evidence type="ECO:0000313" key="3">
    <source>
        <dbReference type="EMBL" id="GAA2116221.1"/>
    </source>
</evidence>
<dbReference type="EMBL" id="BAAANS010000054">
    <property type="protein sequence ID" value="GAA2116221.1"/>
    <property type="molecule type" value="Genomic_DNA"/>
</dbReference>
<dbReference type="InterPro" id="IPR001509">
    <property type="entry name" value="Epimerase_deHydtase"/>
</dbReference>
<dbReference type="InterPro" id="IPR036291">
    <property type="entry name" value="NAD(P)-bd_dom_sf"/>
</dbReference>
<dbReference type="RefSeq" id="WP_344556891.1">
    <property type="nucleotide sequence ID" value="NZ_BAAANS010000054.1"/>
</dbReference>
<dbReference type="PANTHER" id="PTHR48079:SF6">
    <property type="entry name" value="NAD(P)-BINDING DOMAIN-CONTAINING PROTEIN-RELATED"/>
    <property type="match status" value="1"/>
</dbReference>
<dbReference type="Gene3D" id="3.40.50.720">
    <property type="entry name" value="NAD(P)-binding Rossmann-like Domain"/>
    <property type="match status" value="1"/>
</dbReference>
<feature type="region of interest" description="Disordered" evidence="1">
    <location>
        <begin position="118"/>
        <end position="137"/>
    </location>
</feature>
<dbReference type="Pfam" id="PF01370">
    <property type="entry name" value="Epimerase"/>
    <property type="match status" value="1"/>
</dbReference>
<reference evidence="4" key="1">
    <citation type="journal article" date="2019" name="Int. J. Syst. Evol. Microbiol.">
        <title>The Global Catalogue of Microorganisms (GCM) 10K type strain sequencing project: providing services to taxonomists for standard genome sequencing and annotation.</title>
        <authorList>
            <consortium name="The Broad Institute Genomics Platform"/>
            <consortium name="The Broad Institute Genome Sequencing Center for Infectious Disease"/>
            <person name="Wu L."/>
            <person name="Ma J."/>
        </authorList>
    </citation>
    <scope>NUCLEOTIDE SEQUENCE [LARGE SCALE GENOMIC DNA]</scope>
    <source>
        <strain evidence="4">JCM 14559</strain>
    </source>
</reference>
<evidence type="ECO:0000313" key="4">
    <source>
        <dbReference type="Proteomes" id="UP001500897"/>
    </source>
</evidence>
<dbReference type="Proteomes" id="UP001500897">
    <property type="component" value="Unassembled WGS sequence"/>
</dbReference>
<comment type="caution">
    <text evidence="3">The sequence shown here is derived from an EMBL/GenBank/DDBJ whole genome shotgun (WGS) entry which is preliminary data.</text>
</comment>
<gene>
    <name evidence="3" type="ORF">GCM10009759_61660</name>
</gene>
<organism evidence="3 4">
    <name type="scientific">Kitasatospora saccharophila</name>
    <dbReference type="NCBI Taxonomy" id="407973"/>
    <lineage>
        <taxon>Bacteria</taxon>
        <taxon>Bacillati</taxon>
        <taxon>Actinomycetota</taxon>
        <taxon>Actinomycetes</taxon>
        <taxon>Kitasatosporales</taxon>
        <taxon>Streptomycetaceae</taxon>
        <taxon>Kitasatospora</taxon>
    </lineage>
</organism>
<dbReference type="PANTHER" id="PTHR48079">
    <property type="entry name" value="PROTEIN YEEZ"/>
    <property type="match status" value="1"/>
</dbReference>
<protein>
    <submittedName>
        <fullName evidence="3">NAD(P)-dependent oxidoreductase</fullName>
    </submittedName>
</protein>
<feature type="domain" description="NAD-dependent epimerase/dehydratase" evidence="2">
    <location>
        <begin position="3"/>
        <end position="215"/>
    </location>
</feature>
<dbReference type="SUPFAM" id="SSF51735">
    <property type="entry name" value="NAD(P)-binding Rossmann-fold domains"/>
    <property type="match status" value="1"/>
</dbReference>
<dbReference type="InterPro" id="IPR051783">
    <property type="entry name" value="NAD(P)-dependent_oxidoreduct"/>
</dbReference>
<keyword evidence="4" id="KW-1185">Reference proteome</keyword>